<dbReference type="AlphaFoldDB" id="A0AAD6UGS8"/>
<sequence length="568" mass="62884">MLRLPTELVICILNHIPLSTLNQLPALSQQWSNFFEENQSILYRNAAVLHGFVPSTAIVYSDLEAIQSGSATMRNRTALSRRSLIGVSDWKSFCRRQISLRDAWRGEASSYVTMYRSSLTRRSNVHRIKVDEQRGFAIVTSSAGGIRAVDLATDQRLWSLSRNDVHPYAHCEYDSGYLIFDRTDGDKEVWRVADDVETTKDLPTFAFPDDKQKKAWSLIADLGGHRSRGCFNPWMVLKPPDLTKAFRFVFPTLIAATHLSLFLWDIPTGELVQVIRDIQNSSNDVHSSASLGPHITYVEVSETHAFVCGSHALRAFSRSSGRCVLDIPSSQLSYGNNTYSFLADGSHKQGWLSSSVLKPQPLTHSIVAPDTSGRQLINQFTAVHVSACGSHLAALLADSRLIIIPFFQRVINKEADIREISLEIQLGSPANVSRYLAFEHGRVAVATGTGLFVINVDFESAVDPPDIIVHRAAWFNAPVGLKSVSCLQMSPTCIFLNWDVPLGGSRHLKDDDLIPDSDDEEIFNASLADARNLVHLANGNDIVQLFEPGGVQITSVLCSIDFAPSEFS</sequence>
<keyword evidence="3" id="KW-1185">Reference proteome</keyword>
<dbReference type="Proteomes" id="UP001222325">
    <property type="component" value="Unassembled WGS sequence"/>
</dbReference>
<gene>
    <name evidence="2" type="ORF">B0H15DRAFT_810694</name>
</gene>
<dbReference type="PROSITE" id="PS50181">
    <property type="entry name" value="FBOX"/>
    <property type="match status" value="1"/>
</dbReference>
<name>A0AAD6UGS8_9AGAR</name>
<proteinExistence type="predicted"/>
<evidence type="ECO:0000313" key="3">
    <source>
        <dbReference type="Proteomes" id="UP001222325"/>
    </source>
</evidence>
<dbReference type="SUPFAM" id="SSF50998">
    <property type="entry name" value="Quinoprotein alcohol dehydrogenase-like"/>
    <property type="match status" value="1"/>
</dbReference>
<accession>A0AAD6UGS8</accession>
<evidence type="ECO:0000313" key="2">
    <source>
        <dbReference type="EMBL" id="KAJ7103036.1"/>
    </source>
</evidence>
<organism evidence="2 3">
    <name type="scientific">Mycena belliarum</name>
    <dbReference type="NCBI Taxonomy" id="1033014"/>
    <lineage>
        <taxon>Eukaryota</taxon>
        <taxon>Fungi</taxon>
        <taxon>Dikarya</taxon>
        <taxon>Basidiomycota</taxon>
        <taxon>Agaricomycotina</taxon>
        <taxon>Agaricomycetes</taxon>
        <taxon>Agaricomycetidae</taxon>
        <taxon>Agaricales</taxon>
        <taxon>Marasmiineae</taxon>
        <taxon>Mycenaceae</taxon>
        <taxon>Mycena</taxon>
    </lineage>
</organism>
<evidence type="ECO:0000259" key="1">
    <source>
        <dbReference type="PROSITE" id="PS50181"/>
    </source>
</evidence>
<comment type="caution">
    <text evidence="2">The sequence shown here is derived from an EMBL/GenBank/DDBJ whole genome shotgun (WGS) entry which is preliminary data.</text>
</comment>
<reference evidence="2" key="1">
    <citation type="submission" date="2023-03" db="EMBL/GenBank/DDBJ databases">
        <title>Massive genome expansion in bonnet fungi (Mycena s.s.) driven by repeated elements and novel gene families across ecological guilds.</title>
        <authorList>
            <consortium name="Lawrence Berkeley National Laboratory"/>
            <person name="Harder C.B."/>
            <person name="Miyauchi S."/>
            <person name="Viragh M."/>
            <person name="Kuo A."/>
            <person name="Thoen E."/>
            <person name="Andreopoulos B."/>
            <person name="Lu D."/>
            <person name="Skrede I."/>
            <person name="Drula E."/>
            <person name="Henrissat B."/>
            <person name="Morin E."/>
            <person name="Kohler A."/>
            <person name="Barry K."/>
            <person name="LaButti K."/>
            <person name="Morin E."/>
            <person name="Salamov A."/>
            <person name="Lipzen A."/>
            <person name="Mereny Z."/>
            <person name="Hegedus B."/>
            <person name="Baldrian P."/>
            <person name="Stursova M."/>
            <person name="Weitz H."/>
            <person name="Taylor A."/>
            <person name="Grigoriev I.V."/>
            <person name="Nagy L.G."/>
            <person name="Martin F."/>
            <person name="Kauserud H."/>
        </authorList>
    </citation>
    <scope>NUCLEOTIDE SEQUENCE</scope>
    <source>
        <strain evidence="2">CBHHK173m</strain>
    </source>
</reference>
<dbReference type="EMBL" id="JARJCN010000002">
    <property type="protein sequence ID" value="KAJ7103036.1"/>
    <property type="molecule type" value="Genomic_DNA"/>
</dbReference>
<feature type="domain" description="F-box" evidence="1">
    <location>
        <begin position="1"/>
        <end position="46"/>
    </location>
</feature>
<dbReference type="InterPro" id="IPR011047">
    <property type="entry name" value="Quinoprotein_ADH-like_sf"/>
</dbReference>
<dbReference type="InterPro" id="IPR001810">
    <property type="entry name" value="F-box_dom"/>
</dbReference>
<protein>
    <recommendedName>
        <fullName evidence="1">F-box domain-containing protein</fullName>
    </recommendedName>
</protein>